<dbReference type="AlphaFoldDB" id="A0A251YM94"/>
<dbReference type="RefSeq" id="WP_086514527.1">
    <property type="nucleotide sequence ID" value="NZ_MDJZ01000012.1"/>
</dbReference>
<dbReference type="Proteomes" id="UP000195101">
    <property type="component" value="Unassembled WGS sequence"/>
</dbReference>
<keyword evidence="3" id="KW-1185">Reference proteome</keyword>
<evidence type="ECO:0000313" key="2">
    <source>
        <dbReference type="EMBL" id="OUE25374.1"/>
    </source>
</evidence>
<dbReference type="Gene3D" id="1.50.10.20">
    <property type="match status" value="1"/>
</dbReference>
<sequence>MNDHGPTPRPVPDGPHAPLSRRTLLGGSAAVAALGGALLAPRAASASGPLLGAPDLGSPAASRSLMRSAAAAYEFLDGRVDEYATGDQLRLPRSYQGGFFTTPTFDFVSSFAYDDALVILAYLGRGSRADVRRATVLGDALLFVQANDPIGDGRTRASYQPDTFPATGAPSGDLDIGSPAAYTGNQSWVGMALARLFRVTGQRRFLDGAVRLGEWIRANATDTARAPYGFTGGRNADDEPITFKSTEHNIDVTGFFTQLATLTRDASWAADAAIARSFVEAMQDPSDGHLWTGTDPDGVTINRTVVPEDVQTWAYLATLDARYSPSLDWVVAELSAVDGPYTGPSYSDTDTSKVWFEGSGHLALCFRIRRAPGDRARAIELFRSIEVAQAEQPNGDGKGVVSASSDGLDTGFGDIYYASLHTGATAWFLLAATLTNPFRLGGPRSR</sequence>
<dbReference type="GO" id="GO:0005975">
    <property type="term" value="P:carbohydrate metabolic process"/>
    <property type="evidence" value="ECO:0007669"/>
    <property type="project" value="InterPro"/>
</dbReference>
<dbReference type="InterPro" id="IPR006311">
    <property type="entry name" value="TAT_signal"/>
</dbReference>
<feature type="region of interest" description="Disordered" evidence="1">
    <location>
        <begin position="1"/>
        <end position="20"/>
    </location>
</feature>
<reference evidence="2 3" key="1">
    <citation type="submission" date="2016-08" db="EMBL/GenBank/DDBJ databases">
        <title>Genome sequence of Clavibacter michiganensis spp strain CFBP8019.</title>
        <authorList>
            <person name="Thapa S.P."/>
            <person name="Coaker G."/>
            <person name="Jacques M.-A."/>
        </authorList>
    </citation>
    <scope>NUCLEOTIDE SEQUENCE [LARGE SCALE GENOMIC DNA]</scope>
    <source>
        <strain evidence="2">CFBP8019</strain>
    </source>
</reference>
<evidence type="ECO:0000256" key="1">
    <source>
        <dbReference type="SAM" id="MobiDB-lite"/>
    </source>
</evidence>
<name>A0A251YM94_9MICO</name>
<organism evidence="2 3">
    <name type="scientific">Clavibacter michiganensis</name>
    <dbReference type="NCBI Taxonomy" id="28447"/>
    <lineage>
        <taxon>Bacteria</taxon>
        <taxon>Bacillati</taxon>
        <taxon>Actinomycetota</taxon>
        <taxon>Actinomycetes</taxon>
        <taxon>Micrococcales</taxon>
        <taxon>Microbacteriaceae</taxon>
        <taxon>Clavibacter</taxon>
    </lineage>
</organism>
<dbReference type="SUPFAM" id="SSF48208">
    <property type="entry name" value="Six-hairpin glycosidases"/>
    <property type="match status" value="1"/>
</dbReference>
<comment type="caution">
    <text evidence="2">The sequence shown here is derived from an EMBL/GenBank/DDBJ whole genome shotgun (WGS) entry which is preliminary data.</text>
</comment>
<evidence type="ECO:0008006" key="4">
    <source>
        <dbReference type="Google" id="ProtNLM"/>
    </source>
</evidence>
<dbReference type="OrthoDB" id="1171174at2"/>
<evidence type="ECO:0000313" key="3">
    <source>
        <dbReference type="Proteomes" id="UP000195101"/>
    </source>
</evidence>
<proteinExistence type="predicted"/>
<dbReference type="PROSITE" id="PS51318">
    <property type="entry name" value="TAT"/>
    <property type="match status" value="1"/>
</dbReference>
<accession>A0A251YM94</accession>
<gene>
    <name evidence="2" type="ORF">BFL37_07570</name>
</gene>
<dbReference type="InterPro" id="IPR008928">
    <property type="entry name" value="6-hairpin_glycosidase_sf"/>
</dbReference>
<protein>
    <recommendedName>
        <fullName evidence="4">Tat pathway signal sequence domain protein</fullName>
    </recommendedName>
</protein>
<dbReference type="EMBL" id="MDJZ01000012">
    <property type="protein sequence ID" value="OUE25374.1"/>
    <property type="molecule type" value="Genomic_DNA"/>
</dbReference>